<dbReference type="EMBL" id="CP002085">
    <property type="protein sequence ID" value="ADK84066.1"/>
    <property type="molecule type" value="Genomic_DNA"/>
</dbReference>
<evidence type="ECO:0000256" key="6">
    <source>
        <dbReference type="ARBA" id="ARBA00023136"/>
    </source>
</evidence>
<sequence length="355" mass="38655">MRGVVVVLFVVSVAVSQGVSFLCSLLEAVLFSTRVISLEAAMEGGSSAAAQMLGLKARMERTLSAILILNTLAHTGGASIAGWAAGDLWGADSLFIFSVLFTLSTLVFTEILPKTLGTLYWRGLWPWAVTPLKIMIVGLTPLIWLTQLLTRVFTRKGQATASPHVSEQEILAAASMGQRGGEISQMEAELIHNIIGLEEISASDIMTPRTVMKLANGALNVSQILPEARKWSYSRLPVYVGDPENIVGYVLRDHILATDPARHDPKVSELARPLHFVPASANALRLLKHFLSRRAHMCVVVDEYGGVDGLVTMEDVLESLVGAEIVDETDQVVDMQELARRRAKDMLAGREEQKS</sequence>
<dbReference type="PANTHER" id="PTHR22777">
    <property type="entry name" value="HEMOLYSIN-RELATED"/>
    <property type="match status" value="1"/>
</dbReference>
<feature type="transmembrane region" description="Helical" evidence="9">
    <location>
        <begin position="62"/>
        <end position="86"/>
    </location>
</feature>
<feature type="domain" description="CNNM transmembrane" evidence="11">
    <location>
        <begin position="2"/>
        <end position="187"/>
    </location>
</feature>
<evidence type="ECO:0000259" key="10">
    <source>
        <dbReference type="PROSITE" id="PS51371"/>
    </source>
</evidence>
<dbReference type="InterPro" id="IPR044751">
    <property type="entry name" value="Ion_transp-like_CBS"/>
</dbReference>
<evidence type="ECO:0000313" key="12">
    <source>
        <dbReference type="EMBL" id="ADK84066.1"/>
    </source>
</evidence>
<keyword evidence="5 7" id="KW-0129">CBS domain</keyword>
<dbReference type="STRING" id="644282.Deba_0694"/>
<dbReference type="CDD" id="cd04590">
    <property type="entry name" value="CBS_pair_CorC_HlyC_assoc"/>
    <property type="match status" value="1"/>
</dbReference>
<evidence type="ECO:0000256" key="1">
    <source>
        <dbReference type="ARBA" id="ARBA00004141"/>
    </source>
</evidence>
<dbReference type="Pfam" id="PF00571">
    <property type="entry name" value="CBS"/>
    <property type="match status" value="1"/>
</dbReference>
<reference evidence="12 13" key="1">
    <citation type="journal article" date="2010" name="Stand. Genomic Sci.">
        <title>Complete genome sequence of Desulfarculus baarsii type strain (2st14).</title>
        <authorList>
            <person name="Sun H."/>
            <person name="Spring S."/>
            <person name="Lapidus A."/>
            <person name="Davenport K."/>
            <person name="Del Rio T.G."/>
            <person name="Tice H."/>
            <person name="Nolan M."/>
            <person name="Copeland A."/>
            <person name="Cheng J.F."/>
            <person name="Lucas S."/>
            <person name="Tapia R."/>
            <person name="Goodwin L."/>
            <person name="Pitluck S."/>
            <person name="Ivanova N."/>
            <person name="Pagani I."/>
            <person name="Mavromatis K."/>
            <person name="Ovchinnikova G."/>
            <person name="Pati A."/>
            <person name="Chen A."/>
            <person name="Palaniappan K."/>
            <person name="Hauser L."/>
            <person name="Chang Y.J."/>
            <person name="Jeffries C.D."/>
            <person name="Detter J.C."/>
            <person name="Han C."/>
            <person name="Rohde M."/>
            <person name="Brambilla E."/>
            <person name="Goker M."/>
            <person name="Woyke T."/>
            <person name="Bristow J."/>
            <person name="Eisen J.A."/>
            <person name="Markowitz V."/>
            <person name="Hugenholtz P."/>
            <person name="Kyrpides N.C."/>
            <person name="Klenk H.P."/>
            <person name="Land M."/>
        </authorList>
    </citation>
    <scope>NUCLEOTIDE SEQUENCE [LARGE SCALE GENOMIC DNA]</scope>
    <source>
        <strain evidence="13">ATCC 33931 / DSM 2075 / LMG 7858 / VKM B-1802 / 2st14</strain>
    </source>
</reference>
<dbReference type="OrthoDB" id="9798188at2"/>
<feature type="transmembrane region" description="Helical" evidence="9">
    <location>
        <begin position="93"/>
        <end position="112"/>
    </location>
</feature>
<evidence type="ECO:0000256" key="4">
    <source>
        <dbReference type="ARBA" id="ARBA00022989"/>
    </source>
</evidence>
<keyword evidence="4 8" id="KW-1133">Transmembrane helix</keyword>
<protein>
    <recommendedName>
        <fullName evidence="14">CBS domain containing protein</fullName>
    </recommendedName>
</protein>
<evidence type="ECO:0000313" key="13">
    <source>
        <dbReference type="Proteomes" id="UP000009047"/>
    </source>
</evidence>
<dbReference type="Proteomes" id="UP000009047">
    <property type="component" value="Chromosome"/>
</dbReference>
<feature type="transmembrane region" description="Helical" evidence="9">
    <location>
        <begin position="124"/>
        <end position="146"/>
    </location>
</feature>
<dbReference type="HOGENOM" id="CLU_015237_4_1_7"/>
<feature type="domain" description="CBS" evidence="10">
    <location>
        <begin position="270"/>
        <end position="328"/>
    </location>
</feature>
<dbReference type="PANTHER" id="PTHR22777:SF4">
    <property type="entry name" value="UPF0053 PROTEIN SLL1254"/>
    <property type="match status" value="1"/>
</dbReference>
<evidence type="ECO:0000256" key="8">
    <source>
        <dbReference type="PROSITE-ProRule" id="PRU01193"/>
    </source>
</evidence>
<comment type="subcellular location">
    <subcellularLocation>
        <location evidence="1">Membrane</location>
        <topology evidence="1">Multi-pass membrane protein</topology>
    </subcellularLocation>
</comment>
<dbReference type="AlphaFoldDB" id="E1QET0"/>
<evidence type="ECO:0000256" key="9">
    <source>
        <dbReference type="SAM" id="Phobius"/>
    </source>
</evidence>
<evidence type="ECO:0000256" key="5">
    <source>
        <dbReference type="ARBA" id="ARBA00023122"/>
    </source>
</evidence>
<dbReference type="InterPro" id="IPR002550">
    <property type="entry name" value="CNNM"/>
</dbReference>
<dbReference type="Gene3D" id="3.10.580.10">
    <property type="entry name" value="CBS-domain"/>
    <property type="match status" value="1"/>
</dbReference>
<dbReference type="InterPro" id="IPR000644">
    <property type="entry name" value="CBS_dom"/>
</dbReference>
<keyword evidence="3" id="KW-0677">Repeat</keyword>
<keyword evidence="6 8" id="KW-0472">Membrane</keyword>
<dbReference type="InterPro" id="IPR046342">
    <property type="entry name" value="CBS_dom_sf"/>
</dbReference>
<keyword evidence="2 8" id="KW-0812">Transmembrane</keyword>
<dbReference type="eggNOG" id="COG1253">
    <property type="taxonomic scope" value="Bacteria"/>
</dbReference>
<organism evidence="12 13">
    <name type="scientific">Desulfarculus baarsii (strain ATCC 33931 / DSM 2075 / LMG 7858 / VKM B-1802 / 2st14)</name>
    <dbReference type="NCBI Taxonomy" id="644282"/>
    <lineage>
        <taxon>Bacteria</taxon>
        <taxon>Pseudomonadati</taxon>
        <taxon>Thermodesulfobacteriota</taxon>
        <taxon>Desulfarculia</taxon>
        <taxon>Desulfarculales</taxon>
        <taxon>Desulfarculaceae</taxon>
        <taxon>Desulfarculus</taxon>
    </lineage>
</organism>
<accession>E1QET0</accession>
<dbReference type="KEGG" id="dbr:Deba_0694"/>
<name>E1QET0_DESB2</name>
<dbReference type="PROSITE" id="PS51846">
    <property type="entry name" value="CNNM"/>
    <property type="match status" value="1"/>
</dbReference>
<evidence type="ECO:0000256" key="2">
    <source>
        <dbReference type="ARBA" id="ARBA00022692"/>
    </source>
</evidence>
<gene>
    <name evidence="12" type="ordered locus">Deba_0694</name>
</gene>
<dbReference type="SUPFAM" id="SSF54631">
    <property type="entry name" value="CBS-domain pair"/>
    <property type="match status" value="1"/>
</dbReference>
<evidence type="ECO:0000256" key="3">
    <source>
        <dbReference type="ARBA" id="ARBA00022737"/>
    </source>
</evidence>
<dbReference type="GO" id="GO:0005886">
    <property type="term" value="C:plasma membrane"/>
    <property type="evidence" value="ECO:0007669"/>
    <property type="project" value="TreeGrafter"/>
</dbReference>
<keyword evidence="13" id="KW-1185">Reference proteome</keyword>
<evidence type="ECO:0000259" key="11">
    <source>
        <dbReference type="PROSITE" id="PS51846"/>
    </source>
</evidence>
<evidence type="ECO:0008006" key="14">
    <source>
        <dbReference type="Google" id="ProtNLM"/>
    </source>
</evidence>
<dbReference type="Pfam" id="PF01595">
    <property type="entry name" value="CNNM"/>
    <property type="match status" value="1"/>
</dbReference>
<proteinExistence type="predicted"/>
<evidence type="ECO:0000256" key="7">
    <source>
        <dbReference type="PROSITE-ProRule" id="PRU00703"/>
    </source>
</evidence>
<dbReference type="PROSITE" id="PS51371">
    <property type="entry name" value="CBS"/>
    <property type="match status" value="1"/>
</dbReference>